<dbReference type="InterPro" id="IPR006059">
    <property type="entry name" value="SBP"/>
</dbReference>
<dbReference type="PROSITE" id="PS51257">
    <property type="entry name" value="PROKAR_LIPOPROTEIN"/>
    <property type="match status" value="1"/>
</dbReference>
<dbReference type="CDD" id="cd14748">
    <property type="entry name" value="PBP2_UgpB"/>
    <property type="match status" value="1"/>
</dbReference>
<dbReference type="PANTHER" id="PTHR30061">
    <property type="entry name" value="MALTOSE-BINDING PERIPLASMIC PROTEIN"/>
    <property type="match status" value="1"/>
</dbReference>
<dbReference type="Proteomes" id="UP000545761">
    <property type="component" value="Unassembled WGS sequence"/>
</dbReference>
<dbReference type="SUPFAM" id="SSF53850">
    <property type="entry name" value="Periplasmic binding protein-like II"/>
    <property type="match status" value="1"/>
</dbReference>
<accession>A0A7W0DTD3</accession>
<keyword evidence="3" id="KW-0732">Signal</keyword>
<reference evidence="4 5" key="1">
    <citation type="submission" date="2020-07" db="EMBL/GenBank/DDBJ databases">
        <title>Streptomyces isolated from Indian soil.</title>
        <authorList>
            <person name="Mandal S."/>
            <person name="Maiti P.K."/>
        </authorList>
    </citation>
    <scope>NUCLEOTIDE SEQUENCE [LARGE SCALE GENOMIC DNA]</scope>
    <source>
        <strain evidence="4 5">PSKA28</strain>
    </source>
</reference>
<evidence type="ECO:0000256" key="3">
    <source>
        <dbReference type="ARBA" id="ARBA00022729"/>
    </source>
</evidence>
<dbReference type="PANTHER" id="PTHR30061:SF50">
    <property type="entry name" value="MALTOSE_MALTODEXTRIN-BINDING PERIPLASMIC PROTEIN"/>
    <property type="match status" value="1"/>
</dbReference>
<name>A0A7W0DTD3_9ACTN</name>
<dbReference type="GO" id="GO:0055052">
    <property type="term" value="C:ATP-binding cassette (ABC) transporter complex, substrate-binding subunit-containing"/>
    <property type="evidence" value="ECO:0007669"/>
    <property type="project" value="TreeGrafter"/>
</dbReference>
<organism evidence="4 5">
    <name type="scientific">Streptomyces himalayensis subsp. himalayensis</name>
    <dbReference type="NCBI Taxonomy" id="2756131"/>
    <lineage>
        <taxon>Bacteria</taxon>
        <taxon>Bacillati</taxon>
        <taxon>Actinomycetota</taxon>
        <taxon>Actinomycetes</taxon>
        <taxon>Kitasatosporales</taxon>
        <taxon>Streptomycetaceae</taxon>
        <taxon>Streptomyces</taxon>
        <taxon>Streptomyces himalayensis</taxon>
    </lineage>
</organism>
<evidence type="ECO:0000256" key="1">
    <source>
        <dbReference type="ARBA" id="ARBA00008520"/>
    </source>
</evidence>
<dbReference type="GO" id="GO:0015768">
    <property type="term" value="P:maltose transport"/>
    <property type="evidence" value="ECO:0007669"/>
    <property type="project" value="TreeGrafter"/>
</dbReference>
<dbReference type="GO" id="GO:0042956">
    <property type="term" value="P:maltodextrin transmembrane transport"/>
    <property type="evidence" value="ECO:0007669"/>
    <property type="project" value="TreeGrafter"/>
</dbReference>
<dbReference type="Gene3D" id="3.40.190.10">
    <property type="entry name" value="Periplasmic binding protein-like II"/>
    <property type="match status" value="2"/>
</dbReference>
<dbReference type="GO" id="GO:1901982">
    <property type="term" value="F:maltose binding"/>
    <property type="evidence" value="ECO:0007669"/>
    <property type="project" value="TreeGrafter"/>
</dbReference>
<sequence>MISPARPPARRTATFLRTGTVALVLAATGCGGETGAGRAEGKVSSITALDYYTDEPEHTQWGELLTACGKKAGVTVKHTSVPGASLMPTVLRRASSRTLPDLLMLDNPDMQQIAQSGALTPLDQYGIDSSGFAKGILSAGTYKGEVYGLAPNVSTIALFYNKDMLSEAGVAVPRTWDELKAAAAKLTRQGRYGMAVDANPTFEGTWQFLPFLWSNGGNEKQLDTPQAAQALQLWVDLVKSGSMSKSVLNWTQADVHDQFVAGRTAMMINGPWRIPAMNKAENLHWGVAPIPVPQRGQTPVTPLGGEVWTVPQSASKARQDKAAQVLACLNDSTNMLTLAKQRFTVPSRSTVASQYAEQVPSMAAFVKSVEAARARTGELGVKWPKAATGIYTAIQSALTGEQTPEEALKRAQEIATSP</sequence>
<evidence type="ECO:0000313" key="4">
    <source>
        <dbReference type="EMBL" id="MBA2950520.1"/>
    </source>
</evidence>
<proteinExistence type="inferred from homology"/>
<protein>
    <submittedName>
        <fullName evidence="4">ABC transporter substrate-binding protein</fullName>
    </submittedName>
</protein>
<keyword evidence="2" id="KW-0813">Transport</keyword>
<dbReference type="AlphaFoldDB" id="A0A7W0DTD3"/>
<dbReference type="EMBL" id="JACEHE010000029">
    <property type="protein sequence ID" value="MBA2950520.1"/>
    <property type="molecule type" value="Genomic_DNA"/>
</dbReference>
<gene>
    <name evidence="4" type="ORF">H1D24_33235</name>
</gene>
<evidence type="ECO:0000313" key="5">
    <source>
        <dbReference type="Proteomes" id="UP000545761"/>
    </source>
</evidence>
<dbReference type="Pfam" id="PF13416">
    <property type="entry name" value="SBP_bac_8"/>
    <property type="match status" value="1"/>
</dbReference>
<comment type="similarity">
    <text evidence="1">Belongs to the bacterial solute-binding protein 1 family.</text>
</comment>
<comment type="caution">
    <text evidence="4">The sequence shown here is derived from an EMBL/GenBank/DDBJ whole genome shotgun (WGS) entry which is preliminary data.</text>
</comment>
<evidence type="ECO:0000256" key="2">
    <source>
        <dbReference type="ARBA" id="ARBA00022448"/>
    </source>
</evidence>